<proteinExistence type="predicted"/>
<dbReference type="InterPro" id="IPR048764">
    <property type="entry name" value="PylC_N"/>
</dbReference>
<organism evidence="3 4">
    <name type="scientific">Marinospirillum insulare</name>
    <dbReference type="NCBI Taxonomy" id="217169"/>
    <lineage>
        <taxon>Bacteria</taxon>
        <taxon>Pseudomonadati</taxon>
        <taxon>Pseudomonadota</taxon>
        <taxon>Gammaproteobacteria</taxon>
        <taxon>Oceanospirillales</taxon>
        <taxon>Oceanospirillaceae</taxon>
        <taxon>Marinospirillum</taxon>
    </lineage>
</organism>
<dbReference type="EMBL" id="BSOR01000031">
    <property type="protein sequence ID" value="GLR64423.1"/>
    <property type="molecule type" value="Genomic_DNA"/>
</dbReference>
<reference evidence="4" key="1">
    <citation type="journal article" date="2019" name="Int. J. Syst. Evol. Microbiol.">
        <title>The Global Catalogue of Microorganisms (GCM) 10K type strain sequencing project: providing services to taxonomists for standard genome sequencing and annotation.</title>
        <authorList>
            <consortium name="The Broad Institute Genomics Platform"/>
            <consortium name="The Broad Institute Genome Sequencing Center for Infectious Disease"/>
            <person name="Wu L."/>
            <person name="Ma J."/>
        </authorList>
    </citation>
    <scope>NUCLEOTIDE SEQUENCE [LARGE SCALE GENOMIC DNA]</scope>
    <source>
        <strain evidence="4">NBRC 100033</strain>
    </source>
</reference>
<accession>A0ABQ5ZZB0</accession>
<protein>
    <submittedName>
        <fullName evidence="3">Carbamoyl phosphate synthase-like protein</fullName>
    </submittedName>
</protein>
<dbReference type="Gene3D" id="3.40.50.20">
    <property type="match status" value="1"/>
</dbReference>
<keyword evidence="4" id="KW-1185">Reference proteome</keyword>
<dbReference type="RefSeq" id="WP_027851864.1">
    <property type="nucleotide sequence ID" value="NZ_BSOR01000031.1"/>
</dbReference>
<dbReference type="Pfam" id="PF15632">
    <property type="entry name" value="ATPgrasp_Ter"/>
    <property type="match status" value="1"/>
</dbReference>
<dbReference type="InterPro" id="IPR011761">
    <property type="entry name" value="ATP-grasp"/>
</dbReference>
<dbReference type="InterPro" id="IPR013815">
    <property type="entry name" value="ATP_grasp_subdomain_1"/>
</dbReference>
<evidence type="ECO:0000259" key="2">
    <source>
        <dbReference type="PROSITE" id="PS50975"/>
    </source>
</evidence>
<evidence type="ECO:0000313" key="4">
    <source>
        <dbReference type="Proteomes" id="UP001156682"/>
    </source>
</evidence>
<name>A0ABQ5ZZB0_9GAMM</name>
<feature type="domain" description="ATP-grasp" evidence="2">
    <location>
        <begin position="92"/>
        <end position="288"/>
    </location>
</feature>
<gene>
    <name evidence="3" type="ORF">GCM10007878_18610</name>
</gene>
<dbReference type="PROSITE" id="PS50975">
    <property type="entry name" value="ATP_GRASP"/>
    <property type="match status" value="1"/>
</dbReference>
<evidence type="ECO:0000256" key="1">
    <source>
        <dbReference type="PROSITE-ProRule" id="PRU00409"/>
    </source>
</evidence>
<dbReference type="SUPFAM" id="SSF56059">
    <property type="entry name" value="Glutathione synthetase ATP-binding domain-like"/>
    <property type="match status" value="1"/>
</dbReference>
<sequence length="320" mass="35588">MPDPNLLITSVAKKVSLVKAFVKEAAVAGIKVYGTDASKDAVALYFCNAFFLLPYRSDTKFLPQLIAACQQHQIGYLLPTSDSELLYFAEHRSTLAENKIQVLMSANSTLKTCISKLAFNKHCIQHQLPLPQNYTSLETANYPLVIKQEFSQATQGVHKLATLAEAQQLVKNFPNPNYLIQEFVEEQEYSIDAFFDAQGKLIQALARSRDQISEGESVISTSIDLPELVQLVEKLGQTLNFFGHLIVQAFYHQGQIKLVEVNPRFGGASALALAAGLNSPKWLVEHITGKPLHPVQPLSYGLKLLRYSTDYFLSPENKSN</sequence>
<evidence type="ECO:0000313" key="3">
    <source>
        <dbReference type="EMBL" id="GLR64423.1"/>
    </source>
</evidence>
<dbReference type="Proteomes" id="UP001156682">
    <property type="component" value="Unassembled WGS sequence"/>
</dbReference>
<dbReference type="Pfam" id="PF21360">
    <property type="entry name" value="PylC-like_N"/>
    <property type="match status" value="1"/>
</dbReference>
<keyword evidence="1" id="KW-0547">Nucleotide-binding</keyword>
<keyword evidence="1" id="KW-0067">ATP-binding</keyword>
<dbReference type="Gene3D" id="3.30.1490.20">
    <property type="entry name" value="ATP-grasp fold, A domain"/>
    <property type="match status" value="1"/>
</dbReference>
<dbReference type="Gene3D" id="3.30.470.20">
    <property type="entry name" value="ATP-grasp fold, B domain"/>
    <property type="match status" value="1"/>
</dbReference>
<comment type="caution">
    <text evidence="3">The sequence shown here is derived from an EMBL/GenBank/DDBJ whole genome shotgun (WGS) entry which is preliminary data.</text>
</comment>